<evidence type="ECO:0000313" key="1">
    <source>
        <dbReference type="EMBL" id="KKR85813.1"/>
    </source>
</evidence>
<dbReference type="GO" id="GO:0000271">
    <property type="term" value="P:polysaccharide biosynthetic process"/>
    <property type="evidence" value="ECO:0007669"/>
    <property type="project" value="TreeGrafter"/>
</dbReference>
<comment type="caution">
    <text evidence="1">The sequence shown here is derived from an EMBL/GenBank/DDBJ whole genome shotgun (WGS) entry which is preliminary data.</text>
</comment>
<dbReference type="GO" id="GO:0030170">
    <property type="term" value="F:pyridoxal phosphate binding"/>
    <property type="evidence" value="ECO:0007669"/>
    <property type="project" value="TreeGrafter"/>
</dbReference>
<organism evidence="1 2">
    <name type="scientific">Candidatus Curtissbacteria bacterium GW2011_GWA1_41_11</name>
    <dbReference type="NCBI Taxonomy" id="1618409"/>
    <lineage>
        <taxon>Bacteria</taxon>
        <taxon>Candidatus Curtissiibacteriota</taxon>
    </lineage>
</organism>
<gene>
    <name evidence="1" type="ORF">UU34_C0031G0007</name>
</gene>
<dbReference type="InterPro" id="IPR015421">
    <property type="entry name" value="PyrdxlP-dep_Trfase_major"/>
</dbReference>
<dbReference type="Proteomes" id="UP000034854">
    <property type="component" value="Unassembled WGS sequence"/>
</dbReference>
<accession>A0A0G0U9Y1</accession>
<name>A0A0G0U9Y1_9BACT</name>
<proteinExistence type="predicted"/>
<evidence type="ECO:0000313" key="2">
    <source>
        <dbReference type="Proteomes" id="UP000034854"/>
    </source>
</evidence>
<dbReference type="GO" id="GO:0008483">
    <property type="term" value="F:transaminase activity"/>
    <property type="evidence" value="ECO:0007669"/>
    <property type="project" value="TreeGrafter"/>
</dbReference>
<sequence length="270" mass="30140">MKKILHNKPYLDNLEIEAVTKVLKSGWLIGGIEVEKLENNVKKIVNSKHAVAVNSGSSALHLALIALGVSTGDEVIIPTYTCTALLNTVFYLGAKPVIVDVEKDGFNIDPVLVKNEISKKTKAVIIPHEFGLPAKIDRIKKFGVSIVEDCAHAIGSNYKGRALGSYGDISIFSFYATKVITTGHGGMITTNKKKYAETVRDLIHYDQRQDYKVSYNYQMTDIAASIGNAQLAKFDFLMKRRKYIAKKYIDVLDKYKSVEYFPKKKKASRQ</sequence>
<dbReference type="InterPro" id="IPR015424">
    <property type="entry name" value="PyrdxlP-dep_Trfase"/>
</dbReference>
<dbReference type="Pfam" id="PF01041">
    <property type="entry name" value="DegT_DnrJ_EryC1"/>
    <property type="match status" value="1"/>
</dbReference>
<dbReference type="AlphaFoldDB" id="A0A0G0U9Y1"/>
<dbReference type="PANTHER" id="PTHR30244">
    <property type="entry name" value="TRANSAMINASE"/>
    <property type="match status" value="1"/>
</dbReference>
<dbReference type="CDD" id="cd00616">
    <property type="entry name" value="AHBA_syn"/>
    <property type="match status" value="1"/>
</dbReference>
<dbReference type="PANTHER" id="PTHR30244:SF34">
    <property type="entry name" value="DTDP-4-AMINO-4,6-DIDEOXYGALACTOSE TRANSAMINASE"/>
    <property type="match status" value="1"/>
</dbReference>
<evidence type="ECO:0008006" key="3">
    <source>
        <dbReference type="Google" id="ProtNLM"/>
    </source>
</evidence>
<reference evidence="1 2" key="1">
    <citation type="journal article" date="2015" name="Nature">
        <title>rRNA introns, odd ribosomes, and small enigmatic genomes across a large radiation of phyla.</title>
        <authorList>
            <person name="Brown C.T."/>
            <person name="Hug L.A."/>
            <person name="Thomas B.C."/>
            <person name="Sharon I."/>
            <person name="Castelle C.J."/>
            <person name="Singh A."/>
            <person name="Wilkins M.J."/>
            <person name="Williams K.H."/>
            <person name="Banfield J.F."/>
        </authorList>
    </citation>
    <scope>NUCLEOTIDE SEQUENCE [LARGE SCALE GENOMIC DNA]</scope>
</reference>
<dbReference type="EMBL" id="LCAG01000031">
    <property type="protein sequence ID" value="KKR85813.1"/>
    <property type="molecule type" value="Genomic_DNA"/>
</dbReference>
<dbReference type="InterPro" id="IPR000653">
    <property type="entry name" value="DegT/StrS_aminotransferase"/>
</dbReference>
<dbReference type="Gene3D" id="3.40.640.10">
    <property type="entry name" value="Type I PLP-dependent aspartate aminotransferase-like (Major domain)"/>
    <property type="match status" value="1"/>
</dbReference>
<dbReference type="SUPFAM" id="SSF53383">
    <property type="entry name" value="PLP-dependent transferases"/>
    <property type="match status" value="1"/>
</dbReference>
<protein>
    <recommendedName>
        <fullName evidence="3">Glutamine-scyllo-inositol transaminase</fullName>
    </recommendedName>
</protein>